<dbReference type="GO" id="GO:0016020">
    <property type="term" value="C:membrane"/>
    <property type="evidence" value="ECO:0007669"/>
    <property type="project" value="UniProtKB-SubCell"/>
</dbReference>
<dbReference type="InterPro" id="IPR029071">
    <property type="entry name" value="Ubiquitin-like_domsf"/>
</dbReference>
<evidence type="ECO:0000313" key="7">
    <source>
        <dbReference type="Proteomes" id="UP001174909"/>
    </source>
</evidence>
<dbReference type="EMBL" id="CASHTH010001068">
    <property type="protein sequence ID" value="CAI8010825.1"/>
    <property type="molecule type" value="Genomic_DNA"/>
</dbReference>
<dbReference type="PANTHER" id="PTHR10969">
    <property type="entry name" value="MICROTUBULE-ASSOCIATED PROTEINS 1A/1B LIGHT CHAIN 3-RELATED"/>
    <property type="match status" value="1"/>
</dbReference>
<evidence type="ECO:0000313" key="6">
    <source>
        <dbReference type="EMBL" id="CAI8010825.1"/>
    </source>
</evidence>
<keyword evidence="5" id="KW-0072">Autophagy</keyword>
<comment type="similarity">
    <text evidence="2 5">Belongs to the ATG8 family.</text>
</comment>
<name>A0AA35WDR5_GEOBA</name>
<reference evidence="6" key="1">
    <citation type="submission" date="2023-03" db="EMBL/GenBank/DDBJ databases">
        <authorList>
            <person name="Steffen K."/>
            <person name="Cardenas P."/>
        </authorList>
    </citation>
    <scope>NUCLEOTIDE SEQUENCE</scope>
</reference>
<evidence type="ECO:0000256" key="4">
    <source>
        <dbReference type="ARBA" id="ARBA00023288"/>
    </source>
</evidence>
<sequence>MSLNIAYKYKVQVPEVSQRKLEGLKVKRRYPGKIPLVIGRVKNSNLSELAKCKFLFPATATVGDLCHYINSKLHRTEEAPMYIYANSELVVSKGSVIAEVYQEYREDDFFLYLGYYEENVYADIGRES</sequence>
<keyword evidence="7" id="KW-1185">Reference proteome</keyword>
<evidence type="ECO:0000256" key="1">
    <source>
        <dbReference type="ARBA" id="ARBA00004370"/>
    </source>
</evidence>
<evidence type="ECO:0000256" key="3">
    <source>
        <dbReference type="ARBA" id="ARBA00023136"/>
    </source>
</evidence>
<keyword evidence="4" id="KW-0449">Lipoprotein</keyword>
<evidence type="ECO:0000256" key="2">
    <source>
        <dbReference type="ARBA" id="ARBA00007293"/>
    </source>
</evidence>
<evidence type="ECO:0000256" key="5">
    <source>
        <dbReference type="RuleBase" id="RU004384"/>
    </source>
</evidence>
<keyword evidence="6" id="KW-0675">Receptor</keyword>
<gene>
    <name evidence="6" type="ORF">GBAR_LOCUS7094</name>
</gene>
<dbReference type="Gene3D" id="3.10.20.90">
    <property type="entry name" value="Phosphatidylinositol 3-kinase Catalytic Subunit, Chain A, domain 1"/>
    <property type="match status" value="1"/>
</dbReference>
<keyword evidence="3" id="KW-0472">Membrane</keyword>
<comment type="subcellular location">
    <subcellularLocation>
        <location evidence="1">Membrane</location>
    </subcellularLocation>
</comment>
<proteinExistence type="inferred from homology"/>
<protein>
    <submittedName>
        <fullName evidence="6">Gamma-aminobutyric acid receptor-associated protein</fullName>
    </submittedName>
</protein>
<dbReference type="Pfam" id="PF02991">
    <property type="entry name" value="ATG8"/>
    <property type="match status" value="1"/>
</dbReference>
<dbReference type="GO" id="GO:0006914">
    <property type="term" value="P:autophagy"/>
    <property type="evidence" value="ECO:0007669"/>
    <property type="project" value="UniProtKB-KW"/>
</dbReference>
<comment type="caution">
    <text evidence="6">The sequence shown here is derived from an EMBL/GenBank/DDBJ whole genome shotgun (WGS) entry which is preliminary data.</text>
</comment>
<dbReference type="AlphaFoldDB" id="A0AA35WDR5"/>
<dbReference type="Proteomes" id="UP001174909">
    <property type="component" value="Unassembled WGS sequence"/>
</dbReference>
<organism evidence="6 7">
    <name type="scientific">Geodia barretti</name>
    <name type="common">Barrett's horny sponge</name>
    <dbReference type="NCBI Taxonomy" id="519541"/>
    <lineage>
        <taxon>Eukaryota</taxon>
        <taxon>Metazoa</taxon>
        <taxon>Porifera</taxon>
        <taxon>Demospongiae</taxon>
        <taxon>Heteroscleromorpha</taxon>
        <taxon>Tetractinellida</taxon>
        <taxon>Astrophorina</taxon>
        <taxon>Geodiidae</taxon>
        <taxon>Geodia</taxon>
    </lineage>
</organism>
<accession>A0AA35WDR5</accession>
<dbReference type="SUPFAM" id="SSF54236">
    <property type="entry name" value="Ubiquitin-like"/>
    <property type="match status" value="1"/>
</dbReference>
<dbReference type="InterPro" id="IPR004241">
    <property type="entry name" value="Atg8-like"/>
</dbReference>